<dbReference type="InterPro" id="IPR004113">
    <property type="entry name" value="FAD-bd_oxidored_4_C"/>
</dbReference>
<keyword evidence="5" id="KW-0274">FAD</keyword>
<evidence type="ECO:0000256" key="4">
    <source>
        <dbReference type="ARBA" id="ARBA00022630"/>
    </source>
</evidence>
<evidence type="ECO:0000259" key="10">
    <source>
        <dbReference type="PROSITE" id="PS51387"/>
    </source>
</evidence>
<comment type="similarity">
    <text evidence="3">Belongs to the FAD-binding oxidoreductase/transferase type 4 family.</text>
</comment>
<comment type="cofactor">
    <cofactor evidence="1">
        <name>FAD</name>
        <dbReference type="ChEBI" id="CHEBI:57692"/>
    </cofactor>
</comment>
<proteinExistence type="inferred from homology"/>
<evidence type="ECO:0000256" key="9">
    <source>
        <dbReference type="ARBA" id="ARBA00038897"/>
    </source>
</evidence>
<dbReference type="PANTHER" id="PTHR11748:SF111">
    <property type="entry name" value="D-LACTATE DEHYDROGENASE, MITOCHONDRIAL-RELATED"/>
    <property type="match status" value="1"/>
</dbReference>
<dbReference type="Gene3D" id="3.30.465.10">
    <property type="match status" value="1"/>
</dbReference>
<dbReference type="Pfam" id="PF01565">
    <property type="entry name" value="FAD_binding_4"/>
    <property type="match status" value="1"/>
</dbReference>
<name>A0A6J6PBD0_9ZZZZ</name>
<dbReference type="PANTHER" id="PTHR11748">
    <property type="entry name" value="D-LACTATE DEHYDROGENASE"/>
    <property type="match status" value="1"/>
</dbReference>
<accession>A0A6J6PBD0</accession>
<dbReference type="Pfam" id="PF02913">
    <property type="entry name" value="FAD-oxidase_C"/>
    <property type="match status" value="1"/>
</dbReference>
<evidence type="ECO:0000256" key="3">
    <source>
        <dbReference type="ARBA" id="ARBA00008000"/>
    </source>
</evidence>
<dbReference type="EC" id="1.1.2.4" evidence="9"/>
<evidence type="ECO:0000256" key="1">
    <source>
        <dbReference type="ARBA" id="ARBA00001974"/>
    </source>
</evidence>
<dbReference type="EMBL" id="CAEZXP010000002">
    <property type="protein sequence ID" value="CAB4696831.1"/>
    <property type="molecule type" value="Genomic_DNA"/>
</dbReference>
<feature type="domain" description="FAD-binding PCMH-type" evidence="10">
    <location>
        <begin position="39"/>
        <end position="216"/>
    </location>
</feature>
<protein>
    <recommendedName>
        <fullName evidence="9">D-lactate dehydrogenase (cytochrome)</fullName>
        <ecNumber evidence="9">1.1.2.4</ecNumber>
    </recommendedName>
</protein>
<reference evidence="11" key="1">
    <citation type="submission" date="2020-05" db="EMBL/GenBank/DDBJ databases">
        <authorList>
            <person name="Chiriac C."/>
            <person name="Salcher M."/>
            <person name="Ghai R."/>
            <person name="Kavagutti S V."/>
        </authorList>
    </citation>
    <scope>NUCLEOTIDE SEQUENCE</scope>
</reference>
<dbReference type="InterPro" id="IPR016164">
    <property type="entry name" value="FAD-linked_Oxase-like_C"/>
</dbReference>
<keyword evidence="7" id="KW-0560">Oxidoreductase</keyword>
<dbReference type="GO" id="GO:0005739">
    <property type="term" value="C:mitochondrion"/>
    <property type="evidence" value="ECO:0007669"/>
    <property type="project" value="UniProtKB-SubCell"/>
</dbReference>
<gene>
    <name evidence="11" type="ORF">UFOPK2399_01084</name>
</gene>
<evidence type="ECO:0000256" key="2">
    <source>
        <dbReference type="ARBA" id="ARBA00004173"/>
    </source>
</evidence>
<dbReference type="FunFam" id="1.10.45.10:FF:000001">
    <property type="entry name" value="D-lactate dehydrogenase mitochondrial"/>
    <property type="match status" value="1"/>
</dbReference>
<dbReference type="Gene3D" id="3.30.70.2740">
    <property type="match status" value="1"/>
</dbReference>
<evidence type="ECO:0000256" key="8">
    <source>
        <dbReference type="ARBA" id="ARBA00023128"/>
    </source>
</evidence>
<dbReference type="InterPro" id="IPR036318">
    <property type="entry name" value="FAD-bd_PCMH-like_sf"/>
</dbReference>
<dbReference type="InterPro" id="IPR016171">
    <property type="entry name" value="Vanillyl_alc_oxidase_C-sub2"/>
</dbReference>
<dbReference type="GO" id="GO:0004458">
    <property type="term" value="F:D-lactate dehydrogenase (cytochrome) activity"/>
    <property type="evidence" value="ECO:0007669"/>
    <property type="project" value="UniProtKB-EC"/>
</dbReference>
<evidence type="ECO:0000256" key="6">
    <source>
        <dbReference type="ARBA" id="ARBA00022946"/>
    </source>
</evidence>
<dbReference type="SUPFAM" id="SSF56176">
    <property type="entry name" value="FAD-binding/transporter-associated domain-like"/>
    <property type="match status" value="1"/>
</dbReference>
<dbReference type="FunFam" id="3.30.465.10:FF:000016">
    <property type="entry name" value="probable D-lactate dehydrogenase, mitochondrial"/>
    <property type="match status" value="1"/>
</dbReference>
<sequence>MSFDVASVAAELQAALAPDRVSDTDANRTLHGHGESYHPTAPPDLVVWPVSIDEVVAVVTICGRHRAPIVPFGAGTSLEGQVCAIEGGVSVDLSRMNKILRVSVEDMDVTVEAGVTRLQLEQVLRPEGVFFPVDPGADATVGGMVSTGASGTTTVRYGAMRENVVSLTVVTAAGEVVRTRSRARKSSAGYDLTRLFVGAEGTLGIVVEATLKIHPTPEAMSAAVAAFPGLSEAVDCVVQTLQNGIPMARIELLDAVQLDAINRRYDLGYVAAPTLFLEFHGSPREVAEQAELVEEIARELGALTWASTSNATERNRLWEARHHAHEATLALRPGARTVVTDVCVPISRLQECIEATEVDLATSGLVAPLVGHVGDGNFHLALLVDPADPEEVGRAKELAETLARRAIALEGTCTGEHGVGYGKSKFLPLEHGEGGVRLMRAIKDAFDPDGIFNPGKLFAA</sequence>
<keyword evidence="6" id="KW-0809">Transit peptide</keyword>
<evidence type="ECO:0000256" key="7">
    <source>
        <dbReference type="ARBA" id="ARBA00023002"/>
    </source>
</evidence>
<dbReference type="SUPFAM" id="SSF55103">
    <property type="entry name" value="FAD-linked oxidases, C-terminal domain"/>
    <property type="match status" value="1"/>
</dbReference>
<keyword evidence="8" id="KW-0496">Mitochondrion</keyword>
<dbReference type="InterPro" id="IPR016169">
    <property type="entry name" value="FAD-bd_PCMH_sub2"/>
</dbReference>
<evidence type="ECO:0000313" key="11">
    <source>
        <dbReference type="EMBL" id="CAB4696831.1"/>
    </source>
</evidence>
<dbReference type="InterPro" id="IPR006094">
    <property type="entry name" value="Oxid_FAD_bind_N"/>
</dbReference>
<dbReference type="FunFam" id="3.30.70.2740:FF:000001">
    <property type="entry name" value="D-lactate dehydrogenase mitochondrial"/>
    <property type="match status" value="1"/>
</dbReference>
<organism evidence="11">
    <name type="scientific">freshwater metagenome</name>
    <dbReference type="NCBI Taxonomy" id="449393"/>
    <lineage>
        <taxon>unclassified sequences</taxon>
        <taxon>metagenomes</taxon>
        <taxon>ecological metagenomes</taxon>
    </lineage>
</organism>
<comment type="subcellular location">
    <subcellularLocation>
        <location evidence="2">Mitochondrion</location>
    </subcellularLocation>
</comment>
<dbReference type="InterPro" id="IPR016166">
    <property type="entry name" value="FAD-bd_PCMH"/>
</dbReference>
<keyword evidence="4" id="KW-0285">Flavoprotein</keyword>
<dbReference type="GO" id="GO:0008720">
    <property type="term" value="F:D-lactate dehydrogenase (NAD+) activity"/>
    <property type="evidence" value="ECO:0007669"/>
    <property type="project" value="TreeGrafter"/>
</dbReference>
<dbReference type="GO" id="GO:1903457">
    <property type="term" value="P:lactate catabolic process"/>
    <property type="evidence" value="ECO:0007669"/>
    <property type="project" value="TreeGrafter"/>
</dbReference>
<dbReference type="AlphaFoldDB" id="A0A6J6PBD0"/>
<dbReference type="PROSITE" id="PS51387">
    <property type="entry name" value="FAD_PCMH"/>
    <property type="match status" value="1"/>
</dbReference>
<evidence type="ECO:0000256" key="5">
    <source>
        <dbReference type="ARBA" id="ARBA00022827"/>
    </source>
</evidence>
<dbReference type="GO" id="GO:0071949">
    <property type="term" value="F:FAD binding"/>
    <property type="evidence" value="ECO:0007669"/>
    <property type="project" value="InterPro"/>
</dbReference>
<dbReference type="Gene3D" id="1.10.45.10">
    <property type="entry name" value="Vanillyl-alcohol Oxidase, Chain A, domain 4"/>
    <property type="match status" value="1"/>
</dbReference>